<sequence length="168" mass="18836">MIREFIMRADERIFAAAELGFRSNPQDFVANALSDIRQYAPGLQRFIALSSGRYASEAFPLGIVLTLVAFIGFACESGKEEELLAQLRAVDAEFYERHGMSYCKDTTGFKRRALEMVVVDESGGALVNFLDRFSTKMAMFDQGSYAILELLLRLEDESRGIINACHLN</sequence>
<reference evidence="1 2" key="1">
    <citation type="journal article" date="2016" name="Nat. Commun.">
        <title>Thousands of microbial genomes shed light on interconnected biogeochemical processes in an aquifer system.</title>
        <authorList>
            <person name="Anantharaman K."/>
            <person name="Brown C.T."/>
            <person name="Hug L.A."/>
            <person name="Sharon I."/>
            <person name="Castelle C.J."/>
            <person name="Probst A.J."/>
            <person name="Thomas B.C."/>
            <person name="Singh A."/>
            <person name="Wilkins M.J."/>
            <person name="Karaoz U."/>
            <person name="Brodie E.L."/>
            <person name="Williams K.H."/>
            <person name="Hubbard S.S."/>
            <person name="Banfield J.F."/>
        </authorList>
    </citation>
    <scope>NUCLEOTIDE SEQUENCE [LARGE SCALE GENOMIC DNA]</scope>
</reference>
<evidence type="ECO:0000313" key="1">
    <source>
        <dbReference type="EMBL" id="OGY99043.1"/>
    </source>
</evidence>
<protein>
    <submittedName>
        <fullName evidence="1">Uncharacterized protein</fullName>
    </submittedName>
</protein>
<gene>
    <name evidence="1" type="ORF">A2945_02815</name>
</gene>
<dbReference type="Proteomes" id="UP000178880">
    <property type="component" value="Unassembled WGS sequence"/>
</dbReference>
<dbReference type="EMBL" id="MHLA01000024">
    <property type="protein sequence ID" value="OGY99043.1"/>
    <property type="molecule type" value="Genomic_DNA"/>
</dbReference>
<name>A0A1G2CCD2_9BACT</name>
<dbReference type="AlphaFoldDB" id="A0A1G2CCD2"/>
<proteinExistence type="predicted"/>
<evidence type="ECO:0000313" key="2">
    <source>
        <dbReference type="Proteomes" id="UP000178880"/>
    </source>
</evidence>
<comment type="caution">
    <text evidence="1">The sequence shown here is derived from an EMBL/GenBank/DDBJ whole genome shotgun (WGS) entry which is preliminary data.</text>
</comment>
<organism evidence="1 2">
    <name type="scientific">Candidatus Liptonbacteria bacterium RIFCSPLOWO2_01_FULL_52_25</name>
    <dbReference type="NCBI Taxonomy" id="1798650"/>
    <lineage>
        <taxon>Bacteria</taxon>
        <taxon>Candidatus Liptoniibacteriota</taxon>
    </lineage>
</organism>
<dbReference type="STRING" id="1798650.A2945_02815"/>
<accession>A0A1G2CCD2</accession>